<reference evidence="1 2" key="1">
    <citation type="journal article" date="2019" name="Sci. Rep.">
        <title>Orb-weaving spider Araneus ventricosus genome elucidates the spidroin gene catalogue.</title>
        <authorList>
            <person name="Kono N."/>
            <person name="Nakamura H."/>
            <person name="Ohtoshi R."/>
            <person name="Moran D.A.P."/>
            <person name="Shinohara A."/>
            <person name="Yoshida Y."/>
            <person name="Fujiwara M."/>
            <person name="Mori M."/>
            <person name="Tomita M."/>
            <person name="Arakawa K."/>
        </authorList>
    </citation>
    <scope>NUCLEOTIDE SEQUENCE [LARGE SCALE GENOMIC DNA]</scope>
</reference>
<dbReference type="AlphaFoldDB" id="A0A4Y2FME9"/>
<proteinExistence type="predicted"/>
<organism evidence="1 2">
    <name type="scientific">Araneus ventricosus</name>
    <name type="common">Orbweaver spider</name>
    <name type="synonym">Epeira ventricosa</name>
    <dbReference type="NCBI Taxonomy" id="182803"/>
    <lineage>
        <taxon>Eukaryota</taxon>
        <taxon>Metazoa</taxon>
        <taxon>Ecdysozoa</taxon>
        <taxon>Arthropoda</taxon>
        <taxon>Chelicerata</taxon>
        <taxon>Arachnida</taxon>
        <taxon>Araneae</taxon>
        <taxon>Araneomorphae</taxon>
        <taxon>Entelegynae</taxon>
        <taxon>Araneoidea</taxon>
        <taxon>Araneidae</taxon>
        <taxon>Araneus</taxon>
    </lineage>
</organism>
<protein>
    <submittedName>
        <fullName evidence="1">Uncharacterized protein</fullName>
    </submittedName>
</protein>
<accession>A0A4Y2FME9</accession>
<dbReference type="EMBL" id="BGPR01000969">
    <property type="protein sequence ID" value="GBM41645.1"/>
    <property type="molecule type" value="Genomic_DNA"/>
</dbReference>
<name>A0A4Y2FME9_ARAVE</name>
<comment type="caution">
    <text evidence="1">The sequence shown here is derived from an EMBL/GenBank/DDBJ whole genome shotgun (WGS) entry which is preliminary data.</text>
</comment>
<keyword evidence="2" id="KW-1185">Reference proteome</keyword>
<dbReference type="Proteomes" id="UP000499080">
    <property type="component" value="Unassembled WGS sequence"/>
</dbReference>
<evidence type="ECO:0000313" key="1">
    <source>
        <dbReference type="EMBL" id="GBM41645.1"/>
    </source>
</evidence>
<gene>
    <name evidence="1" type="ORF">AVEN_198393_1</name>
</gene>
<sequence>MQKTVLELYCRLPTFSLQKMSLIRITTILCNNRQLLALIMKCKFEEDFDSKLYARRGPEWAAVQEMANEMISEISNCIKLNERIMEFLWPVCYKIMLWKFTYAPSIGIQFLSHFYWTNQGRIDNRRTAKHIIANPNISVRKRFLLACSVCLSKEIQEMWWEMTNDDRMYFRAENREKIRPLLTFWVYTMEESDDISTQFMNGACMCALEHGLIDALKYLFAISTEDARKEMAYSYTPRFFNKLNDFGYLEEDELDIGYFLFFEMSDDNRYAMSTLSSLELTLLLHFSEREHFFNALEETLQSPSCGVVMRMLTMIFENYHLEIVKNDDYRQIFVHIWRMIPASLKNEIADSNAGGRYLSILIRDNFPFLLRKGAFEKISELTSVDSTNSTCRTPFGFHRDKWEFLHFLIEEGIVTIPTLKRLRRDMMDELKIRNSNKAAWNRVLRFVQKVGRKNRQKEE</sequence>
<evidence type="ECO:0000313" key="2">
    <source>
        <dbReference type="Proteomes" id="UP000499080"/>
    </source>
</evidence>